<dbReference type="RefSeq" id="WP_024564807.1">
    <property type="nucleotide sequence ID" value="NZ_CP007547.1"/>
</dbReference>
<reference evidence="4" key="1">
    <citation type="journal article" date="2013" name="Lancet">
        <title>First case of E anophelis outbreak in an intensive-care unit.</title>
        <authorList>
            <person name="Teo J."/>
            <person name="Tan S.Y."/>
            <person name="Tay M."/>
            <person name="Ding Y."/>
            <person name="Kjelleberg S."/>
            <person name="Givskov M."/>
            <person name="Lin R.T."/>
            <person name="Yang L."/>
        </authorList>
    </citation>
    <scope>NUCLEOTIDE SEQUENCE [LARGE SCALE GENOMIC DNA]</scope>
    <source>
        <strain evidence="4">NUHP1</strain>
    </source>
</reference>
<dbReference type="SUPFAM" id="SSF55205">
    <property type="entry name" value="EPT/RTPC-like"/>
    <property type="match status" value="1"/>
</dbReference>
<gene>
    <name evidence="4" type="ORF">BD94_0226</name>
</gene>
<accession>A0A077E8V1</accession>
<dbReference type="InterPro" id="IPR013792">
    <property type="entry name" value="RNA3'P_cycl/enolpyr_Trfase_a/b"/>
</dbReference>
<evidence type="ECO:0000313" key="5">
    <source>
        <dbReference type="Proteomes" id="UP000028933"/>
    </source>
</evidence>
<dbReference type="PROSITE" id="PS00885">
    <property type="entry name" value="EPSP_SYNTHASE_2"/>
    <property type="match status" value="1"/>
</dbReference>
<dbReference type="STRING" id="1338011.BD94_0226"/>
<dbReference type="InterPro" id="IPR012359">
    <property type="entry name" value="MazG-related_YpjD"/>
</dbReference>
<dbReference type="Proteomes" id="UP000028933">
    <property type="component" value="Chromosome"/>
</dbReference>
<dbReference type="PANTHER" id="PTHR21090:SF5">
    <property type="entry name" value="PENTAFUNCTIONAL AROM POLYPEPTIDE"/>
    <property type="match status" value="1"/>
</dbReference>
<feature type="domain" description="Enolpyruvate transferase" evidence="2">
    <location>
        <begin position="162"/>
        <end position="506"/>
    </location>
</feature>
<feature type="domain" description="NTP pyrophosphohydrolase MazG-like" evidence="3">
    <location>
        <begin position="24"/>
        <end position="101"/>
    </location>
</feature>
<dbReference type="EMBL" id="CP007547">
    <property type="protein sequence ID" value="AIL44001.1"/>
    <property type="molecule type" value="Genomic_DNA"/>
</dbReference>
<keyword evidence="1" id="KW-0808">Transferase</keyword>
<proteinExistence type="predicted"/>
<organism evidence="4 5">
    <name type="scientific">Elizabethkingia anophelis NUHP1</name>
    <dbReference type="NCBI Taxonomy" id="1338011"/>
    <lineage>
        <taxon>Bacteria</taxon>
        <taxon>Pseudomonadati</taxon>
        <taxon>Bacteroidota</taxon>
        <taxon>Flavobacteriia</taxon>
        <taxon>Flavobacteriales</taxon>
        <taxon>Weeksellaceae</taxon>
        <taxon>Elizabethkingia</taxon>
    </lineage>
</organism>
<reference evidence="4" key="2">
    <citation type="journal article" date="2015" name="Genome Biol. Evol.">
        <title>Complete Genome Sequence and Transcriptomic Analysis of the Novel Pathogen Elizabethkingia anophelis in Response to Oxidative Stress.</title>
        <authorList>
            <person name="Li Y."/>
            <person name="Liu Y."/>
            <person name="Chew S.C."/>
            <person name="Tay M."/>
            <person name="Salido M.M."/>
            <person name="Teo J."/>
            <person name="Lauro F.M."/>
            <person name="Givskov M."/>
            <person name="Yang L."/>
        </authorList>
    </citation>
    <scope>NUCLEOTIDE SEQUENCE</scope>
    <source>
        <strain evidence="4">NUHP1</strain>
    </source>
</reference>
<dbReference type="eggNOG" id="COG1694">
    <property type="taxonomic scope" value="Bacteria"/>
</dbReference>
<dbReference type="InterPro" id="IPR036968">
    <property type="entry name" value="Enolpyruvate_Tfrase_sf"/>
</dbReference>
<dbReference type="eggNOG" id="COG0128">
    <property type="taxonomic scope" value="Bacteria"/>
</dbReference>
<dbReference type="Gene3D" id="3.65.10.10">
    <property type="entry name" value="Enolpyruvate transferase domain"/>
    <property type="match status" value="2"/>
</dbReference>
<dbReference type="Pfam" id="PF00275">
    <property type="entry name" value="EPSP_synthase"/>
    <property type="match status" value="1"/>
</dbReference>
<evidence type="ECO:0000259" key="3">
    <source>
        <dbReference type="Pfam" id="PF03819"/>
    </source>
</evidence>
<dbReference type="GO" id="GO:0003866">
    <property type="term" value="F:3-phosphoshikimate 1-carboxyvinyltransferase activity"/>
    <property type="evidence" value="ECO:0007669"/>
    <property type="project" value="TreeGrafter"/>
</dbReference>
<dbReference type="InterPro" id="IPR023193">
    <property type="entry name" value="EPSP_synthase_CS"/>
</dbReference>
<dbReference type="GO" id="GO:0009423">
    <property type="term" value="P:chorismate biosynthetic process"/>
    <property type="evidence" value="ECO:0007669"/>
    <property type="project" value="TreeGrafter"/>
</dbReference>
<protein>
    <submittedName>
        <fullName evidence="4">5-Enolpyruvylshikimate-3-phosphate synthase</fullName>
    </submittedName>
</protein>
<dbReference type="HOGENOM" id="CLU_024321_0_0_10"/>
<dbReference type="Gene3D" id="1.10.287.1080">
    <property type="entry name" value="MazG-like"/>
    <property type="match status" value="1"/>
</dbReference>
<evidence type="ECO:0000313" key="4">
    <source>
        <dbReference type="EMBL" id="AIL44001.1"/>
    </source>
</evidence>
<dbReference type="KEGG" id="eao:BD94_0226"/>
<dbReference type="AlphaFoldDB" id="A0A077E8V1"/>
<name>A0A077E8V1_9FLAO</name>
<dbReference type="InterPro" id="IPR004518">
    <property type="entry name" value="MazG-like_dom"/>
</dbReference>
<evidence type="ECO:0000259" key="2">
    <source>
        <dbReference type="Pfam" id="PF00275"/>
    </source>
</evidence>
<dbReference type="CDD" id="cd11531">
    <property type="entry name" value="NTP-PPase_BsYpjD"/>
    <property type="match status" value="1"/>
</dbReference>
<dbReference type="InterPro" id="IPR001986">
    <property type="entry name" value="Enolpyruvate_Tfrase_dom"/>
</dbReference>
<dbReference type="PANTHER" id="PTHR21090">
    <property type="entry name" value="AROM/DEHYDROQUINATE SYNTHASE"/>
    <property type="match status" value="1"/>
</dbReference>
<dbReference type="Pfam" id="PF03819">
    <property type="entry name" value="MazG"/>
    <property type="match status" value="1"/>
</dbReference>
<dbReference type="SUPFAM" id="SSF101386">
    <property type="entry name" value="all-alpha NTP pyrophosphatases"/>
    <property type="match status" value="1"/>
</dbReference>
<evidence type="ECO:0000256" key="1">
    <source>
        <dbReference type="ARBA" id="ARBA00022679"/>
    </source>
</evidence>
<sequence length="514" mass="57946">MEEIKSLQHQVDEWIRAVGVRYFNELTNMAMLTEEVGEVARIIARRYGEQSEKESDKSKDLGEELADVLFVTLCLANQTGTDLQEAFNKKMKSNMERDKERHQNNVKLQSTVPFCEMLEGETVKIGGSKSITNRLLILEKIFGNISLENVSDSQDSSLLIKALNDESDIVDIHHAGTSMRFLTSYFATKPGKEVVLTGSERMKQRPIKPLVEALKQLDAEIEYLGEQGYPPLKIKGKKIEKNQVSIPANISSQFITSLLLVGASLENGLNVSLEGKITSLPYLLMTIEILKKVGINASIEENIIRIKPISGELKPIRYVVESDWSSASYFYSLVAIGRKKINLKSLNIKSLQADSRSAEIYKNFFGVETVEVSENEISLQPIEGFQFPKEMQLDMNNCPDIAQTVCVTAAALNVPFYITGLETLKVKETDRLTAMQNELRKIGLNTAITNETIRSLENITPAETITISTYNDHRMAMAFAPYALCRTLEIEDPNVVEKSYPEFWKDFYKVVKRK</sequence>